<dbReference type="EMBL" id="CP001357">
    <property type="protein sequence ID" value="ACN83685.1"/>
    <property type="molecule type" value="Genomic_DNA"/>
</dbReference>
<feature type="domain" description="FecR protein" evidence="1">
    <location>
        <begin position="60"/>
        <end position="159"/>
    </location>
</feature>
<dbReference type="KEGG" id="bhy:BHWA1_01205"/>
<dbReference type="Gene3D" id="2.60.120.1440">
    <property type="match status" value="1"/>
</dbReference>
<dbReference type="AlphaFoldDB" id="A0A3B6V962"/>
<dbReference type="RefSeq" id="WP_012670732.1">
    <property type="nucleotide sequence ID" value="NC_012225.1"/>
</dbReference>
<evidence type="ECO:0000313" key="2">
    <source>
        <dbReference type="EMBL" id="ACN83685.1"/>
    </source>
</evidence>
<evidence type="ECO:0000259" key="1">
    <source>
        <dbReference type="Pfam" id="PF04773"/>
    </source>
</evidence>
<keyword evidence="3" id="KW-1185">Reference proteome</keyword>
<sequence>MLNRIFLSAILFALSFSNILLSQDISFKVTGISGIAFIERPDINKSLRAFRGSEIHKEYRLRTSSNTQVELTLNRRGDKIGTIIVPQNSILLVNEPISKYDSKVSISLLEGYIKVDVNKDAGALIEIHTPTTTSVVRGTTFEVAFAEDGSTIVVLDNGVIDVVTDNDKEVLNSKKAYINTIDDQSKIINQSSDSDPIVFLNRGEEASREDYKYTIENLMTAMEGISDVNNNENFVSLVNMEEGESKINDLEMKHYRMIAANEGYYNTIVKLINLYPEKRNELIQYARKSLALYTANQKAINKMNSAVSRTREKFDRIKRKFDERMISTSVSQ</sequence>
<proteinExistence type="predicted"/>
<accession>A0A3B6V962</accession>
<dbReference type="InterPro" id="IPR006860">
    <property type="entry name" value="FecR"/>
</dbReference>
<gene>
    <name evidence="2" type="ordered locus">BHWA1_01205</name>
</gene>
<protein>
    <recommendedName>
        <fullName evidence="1">FecR protein domain-containing protein</fullName>
    </recommendedName>
</protein>
<dbReference type="GeneID" id="63962306"/>
<evidence type="ECO:0000313" key="3">
    <source>
        <dbReference type="Proteomes" id="UP000001803"/>
    </source>
</evidence>
<dbReference type="PANTHER" id="PTHR38731">
    <property type="entry name" value="LIPL45-RELATED LIPOPROTEIN-RELATED"/>
    <property type="match status" value="1"/>
</dbReference>
<organism evidence="2 3">
    <name type="scientific">Brachyspira hyodysenteriae (strain ATCC 49526 / WA1)</name>
    <dbReference type="NCBI Taxonomy" id="565034"/>
    <lineage>
        <taxon>Bacteria</taxon>
        <taxon>Pseudomonadati</taxon>
        <taxon>Spirochaetota</taxon>
        <taxon>Spirochaetia</taxon>
        <taxon>Brachyspirales</taxon>
        <taxon>Brachyspiraceae</taxon>
        <taxon>Brachyspira</taxon>
    </lineage>
</organism>
<dbReference type="PANTHER" id="PTHR38731:SF3">
    <property type="entry name" value="BLL6125 PROTEIN"/>
    <property type="match status" value="1"/>
</dbReference>
<dbReference type="Proteomes" id="UP000001803">
    <property type="component" value="Chromosome"/>
</dbReference>
<dbReference type="STRING" id="565034.BHWA1_01205"/>
<dbReference type="Pfam" id="PF04773">
    <property type="entry name" value="FecR"/>
    <property type="match status" value="1"/>
</dbReference>
<reference evidence="2 3" key="1">
    <citation type="journal article" date="2009" name="PLoS ONE">
        <title>Genome sequence of the pathogenic intestinal spirochete Brachyspira hyodysenteriae reveals adaptations to its lifestyle in the porcine large intestine.</title>
        <authorList>
            <person name="Bellgard M.I."/>
            <person name="Wanchanthuek P."/>
            <person name="La T."/>
            <person name="Ryan K."/>
            <person name="Moolhuijzen P."/>
            <person name="Albertyn Z."/>
            <person name="Shaban B."/>
            <person name="Motro Y."/>
            <person name="Dunn D.S."/>
            <person name="Schibeci D."/>
            <person name="Hunter A."/>
            <person name="Barrero R."/>
            <person name="Phillips N.D."/>
            <person name="Hampson D.J."/>
        </authorList>
    </citation>
    <scope>NUCLEOTIDE SEQUENCE [LARGE SCALE GENOMIC DNA]</scope>
    <source>
        <strain evidence="3">ATCC 49526 / WA1</strain>
    </source>
</reference>
<name>A0A3B6V962_BRAHW</name>